<dbReference type="PANTHER" id="PTHR30195:SF15">
    <property type="entry name" value="TYPE I RESTRICTION ENZYME HINDI ENDONUCLEASE SUBUNIT"/>
    <property type="match status" value="1"/>
</dbReference>
<dbReference type="AlphaFoldDB" id="A0AAP5MAT3"/>
<keyword evidence="4" id="KW-1185">Reference proteome</keyword>
<name>A0AAP5MAT3_9CYAN</name>
<protein>
    <submittedName>
        <fullName evidence="3">DUF3387 domain-containing protein</fullName>
    </submittedName>
</protein>
<feature type="domain" description="Type I restriction enzyme HindI endonuclease subunit-like C-terminal" evidence="2">
    <location>
        <begin position="1"/>
        <end position="210"/>
    </location>
</feature>
<sequence>MYHSFDYSAFFTGSPSERLAVIPAAMDFVLGLEDGKNRYIKAVSELGKAFALVSSMDEAIAIRDEVGFFQAIKVALSKHTTRDNRSPEDLDTAVRQIVSKAVASDGVIDIFAAAGMNNPDISILSDGFLEEVRALPQKNLALEVLRKLLNDEIKTRSHKNLVQSRTFSEMLENTIKRYQNRSIEAAQVIAELIELAKEIRQAQARGENLGSFSNRSGETCCVWRNCSRSWCMVFSGLRDRAVRSNSIELIRSCSWRTLHRSSWAISI</sequence>
<dbReference type="PANTHER" id="PTHR30195">
    <property type="entry name" value="TYPE I SITE-SPECIFIC DEOXYRIBONUCLEASE PROTEIN SUBUNIT M AND R"/>
    <property type="match status" value="1"/>
</dbReference>
<evidence type="ECO:0000256" key="1">
    <source>
        <dbReference type="ARBA" id="ARBA00022747"/>
    </source>
</evidence>
<dbReference type="Proteomes" id="UP000667802">
    <property type="component" value="Unassembled WGS sequence"/>
</dbReference>
<dbReference type="Pfam" id="PF11867">
    <property type="entry name" value="T1RH-like_C"/>
    <property type="match status" value="1"/>
</dbReference>
<evidence type="ECO:0000259" key="2">
    <source>
        <dbReference type="Pfam" id="PF11867"/>
    </source>
</evidence>
<dbReference type="GO" id="GO:0009307">
    <property type="term" value="P:DNA restriction-modification system"/>
    <property type="evidence" value="ECO:0007669"/>
    <property type="project" value="UniProtKB-KW"/>
</dbReference>
<gene>
    <name evidence="3" type="ORF">G7B40_017030</name>
</gene>
<accession>A0AAP5MAT3</accession>
<dbReference type="InterPro" id="IPR051268">
    <property type="entry name" value="Type-I_R_enzyme_R_subunit"/>
</dbReference>
<proteinExistence type="predicted"/>
<reference evidence="4" key="1">
    <citation type="journal article" date="2021" name="Science">
        <title>Hunting the eagle killer: A cyanobacterial neurotoxin causes vacuolar myelinopathy.</title>
        <authorList>
            <person name="Breinlinger S."/>
            <person name="Phillips T.J."/>
            <person name="Haram B.N."/>
            <person name="Mares J."/>
            <person name="Martinez Yerena J.A."/>
            <person name="Hrouzek P."/>
            <person name="Sobotka R."/>
            <person name="Henderson W.M."/>
            <person name="Schmieder P."/>
            <person name="Williams S.M."/>
            <person name="Lauderdale J.D."/>
            <person name="Wilde H.D."/>
            <person name="Gerrin W."/>
            <person name="Kust A."/>
            <person name="Washington J.W."/>
            <person name="Wagner C."/>
            <person name="Geier B."/>
            <person name="Liebeke M."/>
            <person name="Enke H."/>
            <person name="Niedermeyer T.H.J."/>
            <person name="Wilde S.B."/>
        </authorList>
    </citation>
    <scope>NUCLEOTIDE SEQUENCE [LARGE SCALE GENOMIC DNA]</scope>
    <source>
        <strain evidence="4">Thurmond2011</strain>
    </source>
</reference>
<comment type="caution">
    <text evidence="3">The sequence shown here is derived from an EMBL/GenBank/DDBJ whole genome shotgun (WGS) entry which is preliminary data.</text>
</comment>
<dbReference type="EMBL" id="JAALHA020000007">
    <property type="protein sequence ID" value="MDR9896253.1"/>
    <property type="molecule type" value="Genomic_DNA"/>
</dbReference>
<evidence type="ECO:0000313" key="4">
    <source>
        <dbReference type="Proteomes" id="UP000667802"/>
    </source>
</evidence>
<keyword evidence="1" id="KW-0680">Restriction system</keyword>
<evidence type="ECO:0000313" key="3">
    <source>
        <dbReference type="EMBL" id="MDR9896253.1"/>
    </source>
</evidence>
<organism evidence="3 4">
    <name type="scientific">Aetokthonos hydrillicola Thurmond2011</name>
    <dbReference type="NCBI Taxonomy" id="2712845"/>
    <lineage>
        <taxon>Bacteria</taxon>
        <taxon>Bacillati</taxon>
        <taxon>Cyanobacteriota</taxon>
        <taxon>Cyanophyceae</taxon>
        <taxon>Nostocales</taxon>
        <taxon>Hapalosiphonaceae</taxon>
        <taxon>Aetokthonos</taxon>
    </lineage>
</organism>
<dbReference type="InterPro" id="IPR021810">
    <property type="entry name" value="T1RH-like_C"/>
</dbReference>
<dbReference type="RefSeq" id="WP_208338933.1">
    <property type="nucleotide sequence ID" value="NZ_JAALHA020000007.1"/>
</dbReference>